<organism evidence="6 7">
    <name type="scientific">Roseibium porphyridii</name>
    <dbReference type="NCBI Taxonomy" id="2866279"/>
    <lineage>
        <taxon>Bacteria</taxon>
        <taxon>Pseudomonadati</taxon>
        <taxon>Pseudomonadota</taxon>
        <taxon>Alphaproteobacteria</taxon>
        <taxon>Hyphomicrobiales</taxon>
        <taxon>Stappiaceae</taxon>
        <taxon>Roseibium</taxon>
    </lineage>
</organism>
<proteinExistence type="predicted"/>
<keyword evidence="7" id="KW-1185">Reference proteome</keyword>
<evidence type="ECO:0000259" key="5">
    <source>
        <dbReference type="PROSITE" id="PS50850"/>
    </source>
</evidence>
<dbReference type="RefSeq" id="WP_265680854.1">
    <property type="nucleotide sequence ID" value="NZ_CP120863.1"/>
</dbReference>
<feature type="transmembrane region" description="Helical" evidence="4">
    <location>
        <begin position="145"/>
        <end position="168"/>
    </location>
</feature>
<dbReference type="SUPFAM" id="SSF103473">
    <property type="entry name" value="MFS general substrate transporter"/>
    <property type="match status" value="1"/>
</dbReference>
<dbReference type="PANTHER" id="PTHR11360:SF284">
    <property type="entry name" value="EG:103B4.3 PROTEIN-RELATED"/>
    <property type="match status" value="1"/>
</dbReference>
<feature type="transmembrane region" description="Helical" evidence="4">
    <location>
        <begin position="308"/>
        <end position="333"/>
    </location>
</feature>
<dbReference type="EMBL" id="CP120863">
    <property type="protein sequence ID" value="WFE88790.1"/>
    <property type="molecule type" value="Genomic_DNA"/>
</dbReference>
<feature type="transmembrane region" description="Helical" evidence="4">
    <location>
        <begin position="250"/>
        <end position="273"/>
    </location>
</feature>
<feature type="transmembrane region" description="Helical" evidence="4">
    <location>
        <begin position="340"/>
        <end position="363"/>
    </location>
</feature>
<feature type="transmembrane region" description="Helical" evidence="4">
    <location>
        <begin position="55"/>
        <end position="73"/>
    </location>
</feature>
<feature type="transmembrane region" description="Helical" evidence="4">
    <location>
        <begin position="109"/>
        <end position="133"/>
    </location>
</feature>
<feature type="transmembrane region" description="Helical" evidence="4">
    <location>
        <begin position="375"/>
        <end position="394"/>
    </location>
</feature>
<dbReference type="InterPro" id="IPR036259">
    <property type="entry name" value="MFS_trans_sf"/>
</dbReference>
<feature type="transmembrane region" description="Helical" evidence="4">
    <location>
        <begin position="285"/>
        <end position="302"/>
    </location>
</feature>
<dbReference type="InterPro" id="IPR020846">
    <property type="entry name" value="MFS_dom"/>
</dbReference>
<keyword evidence="2 4" id="KW-1133">Transmembrane helix</keyword>
<accession>A0ABY8F686</accession>
<evidence type="ECO:0000256" key="1">
    <source>
        <dbReference type="ARBA" id="ARBA00022692"/>
    </source>
</evidence>
<dbReference type="Gene3D" id="1.20.1250.20">
    <property type="entry name" value="MFS general substrate transporter like domains"/>
    <property type="match status" value="1"/>
</dbReference>
<gene>
    <name evidence="6" type="ORF">K1718_21910</name>
</gene>
<dbReference type="Pfam" id="PF07690">
    <property type="entry name" value="MFS_1"/>
    <property type="match status" value="1"/>
</dbReference>
<dbReference type="Proteomes" id="UP001209803">
    <property type="component" value="Chromosome"/>
</dbReference>
<sequence>MQSTNGTVLRHLRDPKLVLVAGSVVALIAIGMRHSFGLFLDPVTREVPNIDRETFGFAIALQNLMWGLAQPFAGMLADRFGSARVIFTGGALYVLGLICASAVSSTLGLVLGLGVLVGIGLSATTYAVVLGAVGRKFPPERRTSALGIASLGGSLGIFLSVPVTLSLIDNLNWSLAFVSLGLIAVTICLLAPMLSGRAEGQGTEQSLTEALSEALGHKGFVLLVLGFFVCGFQLAFIGTHLPAYLLDRNLGAWLGGAALATIGATNIAGTFICGVVGDHVSKKKVLVGLYLARAAAVAVFVLRPPSDVSTLLFAAVMGFTWLGTVPLTTGIVAQVFGPRYLATLIGIVFFMHQIGSFLGAWLGGLVFEQTGNYDIMWWCVVLAGIMAAFLHLPIDEQPLTSKFSRFQGAVSNA</sequence>
<evidence type="ECO:0000256" key="4">
    <source>
        <dbReference type="SAM" id="Phobius"/>
    </source>
</evidence>
<reference evidence="6 7" key="1">
    <citation type="submission" date="2023-03" db="EMBL/GenBank/DDBJ databases">
        <title>Roseibium porphyridii sp. nov. and Roseibium rhodosorbium sp. nov. isolated from marine algae, Porphyridium cruentum and Rhodosorus marinus, respectively.</title>
        <authorList>
            <person name="Lee M.W."/>
            <person name="Choi B.J."/>
            <person name="Lee J.K."/>
            <person name="Choi D.G."/>
            <person name="Baek J.H."/>
            <person name="Bayburt H."/>
            <person name="Kim J.M."/>
            <person name="Han D.M."/>
            <person name="Kim K.H."/>
            <person name="Jeon C.O."/>
        </authorList>
    </citation>
    <scope>NUCLEOTIDE SEQUENCE [LARGE SCALE GENOMIC DNA]</scope>
    <source>
        <strain evidence="6 7">KMA01</strain>
    </source>
</reference>
<keyword evidence="3 4" id="KW-0472">Membrane</keyword>
<evidence type="ECO:0000256" key="2">
    <source>
        <dbReference type="ARBA" id="ARBA00022989"/>
    </source>
</evidence>
<feature type="transmembrane region" description="Helical" evidence="4">
    <location>
        <begin position="17"/>
        <end position="35"/>
    </location>
</feature>
<dbReference type="InterPro" id="IPR050327">
    <property type="entry name" value="Proton-linked_MCT"/>
</dbReference>
<evidence type="ECO:0000256" key="3">
    <source>
        <dbReference type="ARBA" id="ARBA00023136"/>
    </source>
</evidence>
<name>A0ABY8F686_9HYPH</name>
<evidence type="ECO:0000313" key="6">
    <source>
        <dbReference type="EMBL" id="WFE88790.1"/>
    </source>
</evidence>
<dbReference type="PANTHER" id="PTHR11360">
    <property type="entry name" value="MONOCARBOXYLATE TRANSPORTER"/>
    <property type="match status" value="1"/>
</dbReference>
<feature type="domain" description="Major facilitator superfamily (MFS) profile" evidence="5">
    <location>
        <begin position="1"/>
        <end position="398"/>
    </location>
</feature>
<feature type="transmembrane region" description="Helical" evidence="4">
    <location>
        <begin position="85"/>
        <end position="103"/>
    </location>
</feature>
<dbReference type="InterPro" id="IPR011701">
    <property type="entry name" value="MFS"/>
</dbReference>
<protein>
    <submittedName>
        <fullName evidence="6">MFS transporter</fullName>
    </submittedName>
</protein>
<evidence type="ECO:0000313" key="7">
    <source>
        <dbReference type="Proteomes" id="UP001209803"/>
    </source>
</evidence>
<keyword evidence="1 4" id="KW-0812">Transmembrane</keyword>
<feature type="transmembrane region" description="Helical" evidence="4">
    <location>
        <begin position="174"/>
        <end position="194"/>
    </location>
</feature>
<dbReference type="PROSITE" id="PS50850">
    <property type="entry name" value="MFS"/>
    <property type="match status" value="1"/>
</dbReference>
<feature type="transmembrane region" description="Helical" evidence="4">
    <location>
        <begin position="215"/>
        <end position="238"/>
    </location>
</feature>
<dbReference type="CDD" id="cd17355">
    <property type="entry name" value="MFS_YcxA_like"/>
    <property type="match status" value="1"/>
</dbReference>